<dbReference type="RefSeq" id="XP_011634356.1">
    <property type="nucleotide sequence ID" value="XM_011636054.2"/>
</dbReference>
<reference evidence="2" key="1">
    <citation type="submission" date="2025-08" db="UniProtKB">
        <authorList>
            <consortium name="RefSeq"/>
        </authorList>
    </citation>
    <scope>IDENTIFICATION</scope>
</reference>
<evidence type="ECO:0000313" key="2">
    <source>
        <dbReference type="RefSeq" id="XP_011634356.1"/>
    </source>
</evidence>
<keyword evidence="1" id="KW-1185">Reference proteome</keyword>
<protein>
    <submittedName>
        <fullName evidence="2">Uncharacterized protein LOC105425333</fullName>
    </submittedName>
</protein>
<dbReference type="KEGG" id="pbar:105425333"/>
<accession>A0A6I9W0F0</accession>
<name>A0A6I9W0F0_9HYME</name>
<dbReference type="InterPro" id="IPR010487">
    <property type="entry name" value="NGRN/Rrg9"/>
</dbReference>
<sequence length="440" mass="51485">MTEIRAMTMILRRMFSKKSFEPFAGIRRRGKLLQKIDQFDAETFDAEDVSELEADFMNVGESHKMHEKEIWKKKEQIKQQIVVQKYFKEKEPRFITYAEKELIHKLYKSNPDEWTVERLSESFPALPETIKKILHAEWSPKSIEKIMKYDNVAVENWKKFKAGKLPLDSRLSEHLTKFKDRKITLTDRESLAKQFVPKLEFKKPKSTLFSSIIQTYLDEKQNDTKLLSQEDNSNKVTDKSDQSDKNQNLLIANIIAENSIKKSKKYVLNKEKSVLQDTDSKKLDMASFNKKNDSEKLLTFNEFIKEKLEEVNQESPEEGITLLNIYKEQMDNQEMQVVAASDNGVINAEKDDQLIFVKKHKDVSVSPNDKNINRNIIASDDNLLDTSIKVWNKKVDTELNYAKPIKIAKHLYKPGMTYRISDCYYDDDGEFLYRVPGVYS</sequence>
<dbReference type="GeneID" id="105425333"/>
<dbReference type="PANTHER" id="PTHR13475">
    <property type="entry name" value="NEUGRIN"/>
    <property type="match status" value="1"/>
</dbReference>
<dbReference type="PANTHER" id="PTHR13475:SF3">
    <property type="entry name" value="NEUGRIN"/>
    <property type="match status" value="1"/>
</dbReference>
<dbReference type="AlphaFoldDB" id="A0A6I9W0F0"/>
<proteinExistence type="predicted"/>
<evidence type="ECO:0000313" key="1">
    <source>
        <dbReference type="Proteomes" id="UP000504615"/>
    </source>
</evidence>
<dbReference type="Proteomes" id="UP000504615">
    <property type="component" value="Unplaced"/>
</dbReference>
<gene>
    <name evidence="2" type="primary">LOC105425333</name>
</gene>
<organism evidence="1 2">
    <name type="scientific">Pogonomyrmex barbatus</name>
    <name type="common">red harvester ant</name>
    <dbReference type="NCBI Taxonomy" id="144034"/>
    <lineage>
        <taxon>Eukaryota</taxon>
        <taxon>Metazoa</taxon>
        <taxon>Ecdysozoa</taxon>
        <taxon>Arthropoda</taxon>
        <taxon>Hexapoda</taxon>
        <taxon>Insecta</taxon>
        <taxon>Pterygota</taxon>
        <taxon>Neoptera</taxon>
        <taxon>Endopterygota</taxon>
        <taxon>Hymenoptera</taxon>
        <taxon>Apocrita</taxon>
        <taxon>Aculeata</taxon>
        <taxon>Formicoidea</taxon>
        <taxon>Formicidae</taxon>
        <taxon>Myrmicinae</taxon>
        <taxon>Pogonomyrmex</taxon>
    </lineage>
</organism>
<dbReference type="GO" id="GO:0005634">
    <property type="term" value="C:nucleus"/>
    <property type="evidence" value="ECO:0007669"/>
    <property type="project" value="TreeGrafter"/>
</dbReference>
<dbReference type="OrthoDB" id="6415470at2759"/>